<gene>
    <name evidence="1" type="ORF">GCM10023331_30180</name>
</gene>
<dbReference type="SUPFAM" id="SSF53756">
    <property type="entry name" value="UDP-Glycosyltransferase/glycogen phosphorylase"/>
    <property type="match status" value="1"/>
</dbReference>
<sequence>MKRVVLASTLKPVDDSRMYEKFALTLASDYEVIVLGFHKADPSFQPQHPQVRCIPVQAFKRFPRWQSNFRYHNLFKELKPDILIVHTIELLAAAYYYKLQNPSCRLVYDVQENYVYNFWYKSDYKGIKRYLLSLAAWGIEQLGKKLINLYTLAESTYKQERSFPLKKTLVLENKYFPILPAQKVNVDSSSEKNLQLLLCGTLSTTYGTREAIALCIRLHQAGSPVHLHIMGSCHEPSLMNWIEQVTQEYPFITLEGGDSLVPHHQIIKAMLQSHYVLLPYPPNPSTQNCIPTKLYECLALGIPMIIQENPLWKKLCKQYHAGFSIDYINTPTPSIIETLNITRDYYPNGPITEALWNEEGELLKQHIQQLIFDK</sequence>
<dbReference type="RefSeq" id="WP_345373254.1">
    <property type="nucleotide sequence ID" value="NZ_BAABJX010000046.1"/>
</dbReference>
<protein>
    <submittedName>
        <fullName evidence="1">Uncharacterized protein</fullName>
    </submittedName>
</protein>
<dbReference type="Proteomes" id="UP001500298">
    <property type="component" value="Unassembled WGS sequence"/>
</dbReference>
<organism evidence="1 2">
    <name type="scientific">Algivirga pacifica</name>
    <dbReference type="NCBI Taxonomy" id="1162670"/>
    <lineage>
        <taxon>Bacteria</taxon>
        <taxon>Pseudomonadati</taxon>
        <taxon>Bacteroidota</taxon>
        <taxon>Cytophagia</taxon>
        <taxon>Cytophagales</taxon>
        <taxon>Flammeovirgaceae</taxon>
        <taxon>Algivirga</taxon>
    </lineage>
</organism>
<keyword evidence="2" id="KW-1185">Reference proteome</keyword>
<reference evidence="2" key="1">
    <citation type="journal article" date="2019" name="Int. J. Syst. Evol. Microbiol.">
        <title>The Global Catalogue of Microorganisms (GCM) 10K type strain sequencing project: providing services to taxonomists for standard genome sequencing and annotation.</title>
        <authorList>
            <consortium name="The Broad Institute Genomics Platform"/>
            <consortium name="The Broad Institute Genome Sequencing Center for Infectious Disease"/>
            <person name="Wu L."/>
            <person name="Ma J."/>
        </authorList>
    </citation>
    <scope>NUCLEOTIDE SEQUENCE [LARGE SCALE GENOMIC DNA]</scope>
    <source>
        <strain evidence="2">JCM 18326</strain>
    </source>
</reference>
<name>A0ABP9DF99_9BACT</name>
<proteinExistence type="predicted"/>
<dbReference type="EMBL" id="BAABJX010000046">
    <property type="protein sequence ID" value="GAA4843111.1"/>
    <property type="molecule type" value="Genomic_DNA"/>
</dbReference>
<evidence type="ECO:0000313" key="2">
    <source>
        <dbReference type="Proteomes" id="UP001500298"/>
    </source>
</evidence>
<comment type="caution">
    <text evidence="1">The sequence shown here is derived from an EMBL/GenBank/DDBJ whole genome shotgun (WGS) entry which is preliminary data.</text>
</comment>
<accession>A0ABP9DF99</accession>
<evidence type="ECO:0000313" key="1">
    <source>
        <dbReference type="EMBL" id="GAA4843111.1"/>
    </source>
</evidence>
<dbReference type="Gene3D" id="3.40.50.2000">
    <property type="entry name" value="Glycogen Phosphorylase B"/>
    <property type="match status" value="2"/>
</dbReference>